<dbReference type="Pfam" id="PF00076">
    <property type="entry name" value="RRM_1"/>
    <property type="match status" value="1"/>
</dbReference>
<dbReference type="PROSITE" id="PS50102">
    <property type="entry name" value="RRM"/>
    <property type="match status" value="1"/>
</dbReference>
<dbReference type="OrthoDB" id="346839at2759"/>
<feature type="domain" description="RRM" evidence="4">
    <location>
        <begin position="142"/>
        <end position="219"/>
    </location>
</feature>
<comment type="caution">
    <text evidence="5">The sequence shown here is derived from an EMBL/GenBank/DDBJ whole genome shotgun (WGS) entry which is preliminary data.</text>
</comment>
<dbReference type="PANTHER" id="PTHR19965">
    <property type="entry name" value="RNA AND EXPORT FACTOR BINDING PROTEIN"/>
    <property type="match status" value="1"/>
</dbReference>
<evidence type="ECO:0000256" key="1">
    <source>
        <dbReference type="ARBA" id="ARBA00022884"/>
    </source>
</evidence>
<dbReference type="EMBL" id="JAFCMP010000024">
    <property type="protein sequence ID" value="KAG5191082.1"/>
    <property type="molecule type" value="Genomic_DNA"/>
</dbReference>
<organism evidence="5 6">
    <name type="scientific">Tribonema minus</name>
    <dbReference type="NCBI Taxonomy" id="303371"/>
    <lineage>
        <taxon>Eukaryota</taxon>
        <taxon>Sar</taxon>
        <taxon>Stramenopiles</taxon>
        <taxon>Ochrophyta</taxon>
        <taxon>PX clade</taxon>
        <taxon>Xanthophyceae</taxon>
        <taxon>Tribonematales</taxon>
        <taxon>Tribonemataceae</taxon>
        <taxon>Tribonema</taxon>
    </lineage>
</organism>
<dbReference type="GO" id="GO:0003729">
    <property type="term" value="F:mRNA binding"/>
    <property type="evidence" value="ECO:0007669"/>
    <property type="project" value="TreeGrafter"/>
</dbReference>
<evidence type="ECO:0000313" key="6">
    <source>
        <dbReference type="Proteomes" id="UP000664859"/>
    </source>
</evidence>
<dbReference type="Gene3D" id="3.30.70.330">
    <property type="match status" value="1"/>
</dbReference>
<proteinExistence type="predicted"/>
<feature type="region of interest" description="Disordered" evidence="3">
    <location>
        <begin position="17"/>
        <end position="126"/>
    </location>
</feature>
<reference evidence="5" key="1">
    <citation type="submission" date="2021-02" db="EMBL/GenBank/DDBJ databases">
        <title>First Annotated Genome of the Yellow-green Alga Tribonema minus.</title>
        <authorList>
            <person name="Mahan K.M."/>
        </authorList>
    </citation>
    <scope>NUCLEOTIDE SEQUENCE</scope>
    <source>
        <strain evidence="5">UTEX B ZZ1240</strain>
    </source>
</reference>
<dbReference type="GO" id="GO:0006406">
    <property type="term" value="P:mRNA export from nucleus"/>
    <property type="evidence" value="ECO:0007669"/>
    <property type="project" value="TreeGrafter"/>
</dbReference>
<evidence type="ECO:0000256" key="2">
    <source>
        <dbReference type="PROSITE-ProRule" id="PRU00176"/>
    </source>
</evidence>
<dbReference type="AlphaFoldDB" id="A0A836CLS9"/>
<gene>
    <name evidence="5" type="ORF">JKP88DRAFT_261919</name>
</gene>
<evidence type="ECO:0000313" key="5">
    <source>
        <dbReference type="EMBL" id="KAG5191082.1"/>
    </source>
</evidence>
<dbReference type="GO" id="GO:0005634">
    <property type="term" value="C:nucleus"/>
    <property type="evidence" value="ECO:0007669"/>
    <property type="project" value="TreeGrafter"/>
</dbReference>
<accession>A0A836CLS9</accession>
<evidence type="ECO:0000256" key="3">
    <source>
        <dbReference type="SAM" id="MobiDB-lite"/>
    </source>
</evidence>
<dbReference type="InterPro" id="IPR012677">
    <property type="entry name" value="Nucleotide-bd_a/b_plait_sf"/>
</dbReference>
<feature type="compositionally biased region" description="Gly residues" evidence="3">
    <location>
        <begin position="85"/>
        <end position="95"/>
    </location>
</feature>
<dbReference type="SMART" id="SM00360">
    <property type="entry name" value="RRM"/>
    <property type="match status" value="1"/>
</dbReference>
<dbReference type="PANTHER" id="PTHR19965:SF35">
    <property type="entry name" value="RNA ANNEALING PROTEIN YRA1"/>
    <property type="match status" value="1"/>
</dbReference>
<keyword evidence="1 2" id="KW-0694">RNA-binding</keyword>
<feature type="compositionally biased region" description="Gly residues" evidence="3">
    <location>
        <begin position="367"/>
        <end position="392"/>
    </location>
</feature>
<dbReference type="SUPFAM" id="SSF54928">
    <property type="entry name" value="RNA-binding domain, RBD"/>
    <property type="match status" value="1"/>
</dbReference>
<keyword evidence="6" id="KW-1185">Reference proteome</keyword>
<sequence>MDTTDLLSMSLDDILKAKKQQAAAASKTKPKPKAKQPAVPRKQGGGVVSKPPQRQRPPRGNDNVDRRTGRSDMVGKWQHDLHPAGSGGGGGGGAGPARRAGGRQERRQAAAPYSAARNGGAPKSSILSRLGTQRDTKKVFGTQVGFSNLNHDVDLEDIKEVAATVGQVNDVEMQYDSTGRSEGKAIVTYARYLDAQEAVASLHLRTLDGTPMQVKMLGPVGGARVPAAVSGGGGGAGRSQFVAEEPRARGRGSAGFSFSALEREGIVKASNGGARAGTGGSVMKGRGFSGHKYDTLVRDDEEEYEAAISCNQRISHFNVMKGRGFSGHKYDALVRDDEEEYEAAIQESAARAARGDPAYTRSRPGKDGGGGGGTTGGGSAGEGEGEGGGQGGAPQRRRGHRGQDGRGHGRLLQEAGVVGAT</sequence>
<protein>
    <recommendedName>
        <fullName evidence="4">RRM domain-containing protein</fullName>
    </recommendedName>
</protein>
<feature type="region of interest" description="Disordered" evidence="3">
    <location>
        <begin position="348"/>
        <end position="421"/>
    </location>
</feature>
<dbReference type="Proteomes" id="UP000664859">
    <property type="component" value="Unassembled WGS sequence"/>
</dbReference>
<dbReference type="InterPro" id="IPR000504">
    <property type="entry name" value="RRM_dom"/>
</dbReference>
<evidence type="ECO:0000259" key="4">
    <source>
        <dbReference type="PROSITE" id="PS50102"/>
    </source>
</evidence>
<dbReference type="InterPro" id="IPR035979">
    <property type="entry name" value="RBD_domain_sf"/>
</dbReference>
<dbReference type="InterPro" id="IPR051229">
    <property type="entry name" value="ALYREF_mRNA_export"/>
</dbReference>
<name>A0A836CLS9_9STRA</name>